<name>A0A1Q3DE42_CEPFO</name>
<dbReference type="Pfam" id="PF04970">
    <property type="entry name" value="LRAT"/>
    <property type="match status" value="1"/>
</dbReference>
<evidence type="ECO:0000313" key="3">
    <source>
        <dbReference type="Proteomes" id="UP000187406"/>
    </source>
</evidence>
<dbReference type="STRING" id="3775.A0A1Q3DE42"/>
<dbReference type="InterPro" id="IPR007053">
    <property type="entry name" value="LRAT_dom"/>
</dbReference>
<dbReference type="Gene3D" id="3.90.1720.10">
    <property type="entry name" value="endopeptidase domain like (from Nostoc punctiforme)"/>
    <property type="match status" value="1"/>
</dbReference>
<organism evidence="2 3">
    <name type="scientific">Cephalotus follicularis</name>
    <name type="common">Albany pitcher plant</name>
    <dbReference type="NCBI Taxonomy" id="3775"/>
    <lineage>
        <taxon>Eukaryota</taxon>
        <taxon>Viridiplantae</taxon>
        <taxon>Streptophyta</taxon>
        <taxon>Embryophyta</taxon>
        <taxon>Tracheophyta</taxon>
        <taxon>Spermatophyta</taxon>
        <taxon>Magnoliopsida</taxon>
        <taxon>eudicotyledons</taxon>
        <taxon>Gunneridae</taxon>
        <taxon>Pentapetalae</taxon>
        <taxon>rosids</taxon>
        <taxon>fabids</taxon>
        <taxon>Oxalidales</taxon>
        <taxon>Cephalotaceae</taxon>
        <taxon>Cephalotus</taxon>
    </lineage>
</organism>
<dbReference type="OrthoDB" id="421951at2759"/>
<dbReference type="Proteomes" id="UP000187406">
    <property type="component" value="Unassembled WGS sequence"/>
</dbReference>
<proteinExistence type="predicted"/>
<accession>A0A1Q3DE42</accession>
<protein>
    <submittedName>
        <fullName evidence="2">LRAT domain-containing protein</fullName>
    </submittedName>
</protein>
<reference evidence="3" key="1">
    <citation type="submission" date="2016-04" db="EMBL/GenBank/DDBJ databases">
        <title>Cephalotus genome sequencing.</title>
        <authorList>
            <person name="Fukushima K."/>
            <person name="Hasebe M."/>
            <person name="Fang X."/>
        </authorList>
    </citation>
    <scope>NUCLEOTIDE SEQUENCE [LARGE SCALE GENOMIC DNA]</scope>
    <source>
        <strain evidence="3">cv. St1</strain>
    </source>
</reference>
<comment type="caution">
    <text evidence="2">The sequence shown here is derived from an EMBL/GenBank/DDBJ whole genome shotgun (WGS) entry which is preliminary data.</text>
</comment>
<gene>
    <name evidence="2" type="ORF">CFOL_v3_34105</name>
</gene>
<evidence type="ECO:0000259" key="1">
    <source>
        <dbReference type="PROSITE" id="PS51934"/>
    </source>
</evidence>
<dbReference type="PANTHER" id="PTHR46137">
    <property type="entry name" value="OS05G0310600 PROTEIN"/>
    <property type="match status" value="1"/>
</dbReference>
<dbReference type="PANTHER" id="PTHR46137:SF1">
    <property type="entry name" value="LRAT DOMAIN-CONTAINING PROTEIN"/>
    <property type="match status" value="1"/>
</dbReference>
<keyword evidence="3" id="KW-1185">Reference proteome</keyword>
<dbReference type="InterPro" id="IPR038765">
    <property type="entry name" value="Papain-like_cys_pep_sf"/>
</dbReference>
<dbReference type="PROSITE" id="PS51934">
    <property type="entry name" value="LRAT"/>
    <property type="match status" value="1"/>
</dbReference>
<dbReference type="AlphaFoldDB" id="A0A1Q3DE42"/>
<dbReference type="SUPFAM" id="SSF54001">
    <property type="entry name" value="Cysteine proteinases"/>
    <property type="match status" value="1"/>
</dbReference>
<dbReference type="EMBL" id="BDDD01006510">
    <property type="protein sequence ID" value="GAV90699.1"/>
    <property type="molecule type" value="Genomic_DNA"/>
</dbReference>
<feature type="domain" description="LRAT" evidence="1">
    <location>
        <begin position="23"/>
        <end position="174"/>
    </location>
</feature>
<evidence type="ECO:0000313" key="2">
    <source>
        <dbReference type="EMBL" id="GAV90699.1"/>
    </source>
</evidence>
<sequence>MEGTSHTIVAIDKEDLKPGDHIYAYRVWGLYSHHGIYVGDGQVIHFSNTQQALDEIANENPDSLIVEELDENPKSEPCEICGYIVGGSPGMGVVKSCIEHFATTYQLYQYNVSLIKFWFMPNGTCCPYQSKPLEEAVQTAYAKLRTGFGNYNLLTNNCEHFATFCRTGRKFSGQVIPTRLPAGVKPEEVPIEDLEKIAAGEDI</sequence>
<dbReference type="InParanoid" id="A0A1Q3DE42"/>